<dbReference type="SMART" id="SM00355">
    <property type="entry name" value="ZnF_C2H2"/>
    <property type="match status" value="2"/>
</dbReference>
<evidence type="ECO:0000313" key="8">
    <source>
        <dbReference type="Proteomes" id="UP001469553"/>
    </source>
</evidence>
<dbReference type="Gene3D" id="3.30.160.60">
    <property type="entry name" value="Classic Zinc Finger"/>
    <property type="match status" value="3"/>
</dbReference>
<dbReference type="PROSITE" id="PS00028">
    <property type="entry name" value="ZINC_FINGER_C2H2_1"/>
    <property type="match status" value="2"/>
</dbReference>
<gene>
    <name evidence="7" type="ORF">AMECASPLE_019869</name>
</gene>
<evidence type="ECO:0000256" key="4">
    <source>
        <dbReference type="ARBA" id="ARBA00022833"/>
    </source>
</evidence>
<evidence type="ECO:0000256" key="3">
    <source>
        <dbReference type="ARBA" id="ARBA00022771"/>
    </source>
</evidence>
<evidence type="ECO:0000256" key="5">
    <source>
        <dbReference type="PROSITE-ProRule" id="PRU00042"/>
    </source>
</evidence>
<feature type="domain" description="C2H2-type" evidence="6">
    <location>
        <begin position="49"/>
        <end position="76"/>
    </location>
</feature>
<protein>
    <recommendedName>
        <fullName evidence="6">C2H2-type domain-containing protein</fullName>
    </recommendedName>
</protein>
<comment type="caution">
    <text evidence="7">The sequence shown here is derived from an EMBL/GenBank/DDBJ whole genome shotgun (WGS) entry which is preliminary data.</text>
</comment>
<keyword evidence="8" id="KW-1185">Reference proteome</keyword>
<dbReference type="PANTHER" id="PTHR23226">
    <property type="entry name" value="ZINC FINGER AND SCAN DOMAIN-CONTAINING"/>
    <property type="match status" value="1"/>
</dbReference>
<accession>A0ABV0ZZS4</accession>
<dbReference type="InterPro" id="IPR036236">
    <property type="entry name" value="Znf_C2H2_sf"/>
</dbReference>
<dbReference type="EMBL" id="JAHRIP010076864">
    <property type="protein sequence ID" value="MEQ2311419.1"/>
    <property type="molecule type" value="Genomic_DNA"/>
</dbReference>
<dbReference type="Proteomes" id="UP001469553">
    <property type="component" value="Unassembled WGS sequence"/>
</dbReference>
<dbReference type="SUPFAM" id="SSF57667">
    <property type="entry name" value="beta-beta-alpha zinc fingers"/>
    <property type="match status" value="2"/>
</dbReference>
<keyword evidence="2" id="KW-0677">Repeat</keyword>
<evidence type="ECO:0000256" key="2">
    <source>
        <dbReference type="ARBA" id="ARBA00022737"/>
    </source>
</evidence>
<dbReference type="InterPro" id="IPR013087">
    <property type="entry name" value="Znf_C2H2_type"/>
</dbReference>
<evidence type="ECO:0000259" key="6">
    <source>
        <dbReference type="PROSITE" id="PS50157"/>
    </source>
</evidence>
<feature type="domain" description="C2H2-type" evidence="6">
    <location>
        <begin position="77"/>
        <end position="100"/>
    </location>
</feature>
<keyword evidence="4" id="KW-0862">Zinc</keyword>
<dbReference type="PROSITE" id="PS50157">
    <property type="entry name" value="ZINC_FINGER_C2H2_2"/>
    <property type="match status" value="2"/>
</dbReference>
<dbReference type="PANTHER" id="PTHR23226:SF240">
    <property type="entry name" value="GASTRULA ZINC FINGER PROTEIN XLCGF26.1-LIKE-RELATED"/>
    <property type="match status" value="1"/>
</dbReference>
<name>A0ABV0ZZS4_9TELE</name>
<keyword evidence="3 5" id="KW-0863">Zinc-finger</keyword>
<evidence type="ECO:0000256" key="1">
    <source>
        <dbReference type="ARBA" id="ARBA00022723"/>
    </source>
</evidence>
<organism evidence="7 8">
    <name type="scientific">Ameca splendens</name>
    <dbReference type="NCBI Taxonomy" id="208324"/>
    <lineage>
        <taxon>Eukaryota</taxon>
        <taxon>Metazoa</taxon>
        <taxon>Chordata</taxon>
        <taxon>Craniata</taxon>
        <taxon>Vertebrata</taxon>
        <taxon>Euteleostomi</taxon>
        <taxon>Actinopterygii</taxon>
        <taxon>Neopterygii</taxon>
        <taxon>Teleostei</taxon>
        <taxon>Neoteleostei</taxon>
        <taxon>Acanthomorphata</taxon>
        <taxon>Ovalentaria</taxon>
        <taxon>Atherinomorphae</taxon>
        <taxon>Cyprinodontiformes</taxon>
        <taxon>Goodeidae</taxon>
        <taxon>Ameca</taxon>
    </lineage>
</organism>
<reference evidence="7 8" key="1">
    <citation type="submission" date="2021-06" db="EMBL/GenBank/DDBJ databases">
        <authorList>
            <person name="Palmer J.M."/>
        </authorList>
    </citation>
    <scope>NUCLEOTIDE SEQUENCE [LARGE SCALE GENOMIC DNA]</scope>
    <source>
        <strain evidence="7 8">AS_MEX2019</strain>
        <tissue evidence="7">Muscle</tissue>
    </source>
</reference>
<dbReference type="Pfam" id="PF00096">
    <property type="entry name" value="zf-C2H2"/>
    <property type="match status" value="1"/>
</dbReference>
<evidence type="ECO:0000313" key="7">
    <source>
        <dbReference type="EMBL" id="MEQ2311419.1"/>
    </source>
</evidence>
<proteinExistence type="predicted"/>
<sequence>MFFCLNLKQHLRTHESEKPYSSKKTCGKHFGYKQILKFQMVTHLEKKPYCCTKCGKGFSQKVILLCHSRTHTGEQPASCKVCGKSFYHKHYLTRHMKSHTKVVGV</sequence>
<keyword evidence="1" id="KW-0479">Metal-binding</keyword>